<dbReference type="OrthoDB" id="44277at2759"/>
<sequence>DGRAKLRLRHYFEHSADLMVGSEGGPPRWFSPLDVGPSSEQAPVMLYLPGPIGDGLGLMLHHHRFGKIFNMWCLHIPLQDRTSFTDLVKLVENVVVTEHCRAPRRPIYLFAESFGGCLALAVASRNPSIDLVLILANPATSFSSFLVPKQPFIVQGKVPSSLLFAISLLSGLSCVPLKMLGSNILKLLPLEHILGEMFQDSAALSRYLSAIGDVLTVETVIWKLNLLQSAASYANSRLHAVKAQALILASGKDQLLPSREEAERLHKLLPKCEVRVFEDADHALFLNEDIDLVPTITGASFYRRGGRHDYVFDYLPPTPSEFEKIYNDVRWFEAFTGPVMLSTLESGEVVRNLSGIPSEGPVLYVGYHMMMGLELIPLVTLFLKERNVLLRGIAHPMVFMKKKEGRLPSISSFDIFRTFGAVPVSATNFYKLFSSKSHVLLYPGGVREALHRKGEEYKLFWPEQSEFVRMAAKFGAKIIPFGAVGEDDVLQLLVDYDEQMKVPSFKNFIQEITDEAIKLRNDAGGEVGNQDLYMPVVAPRLPGRFYYYFGKPIETQGWRGEELKRRENADELYLQVKGEVEKCLQFLKEKRENDPYRNIFARLAYQTVNGFDSEVPTFEL</sequence>
<dbReference type="Proteomes" id="UP000015453">
    <property type="component" value="Unassembled WGS sequence"/>
</dbReference>
<dbReference type="Pfam" id="PF12146">
    <property type="entry name" value="Hydrolase_4"/>
    <property type="match status" value="1"/>
</dbReference>
<dbReference type="InterPro" id="IPR007130">
    <property type="entry name" value="DAGAT"/>
</dbReference>
<evidence type="ECO:0000313" key="6">
    <source>
        <dbReference type="Proteomes" id="UP000015453"/>
    </source>
</evidence>
<comment type="similarity">
    <text evidence="1">Belongs to the diacylglycerol acyltransferase family.</text>
</comment>
<dbReference type="GO" id="GO:0016020">
    <property type="term" value="C:membrane"/>
    <property type="evidence" value="ECO:0007669"/>
    <property type="project" value="TreeGrafter"/>
</dbReference>
<dbReference type="GO" id="GO:0019432">
    <property type="term" value="P:triglyceride biosynthetic process"/>
    <property type="evidence" value="ECO:0007669"/>
    <property type="project" value="UniProtKB-ARBA"/>
</dbReference>
<dbReference type="Pfam" id="PF03982">
    <property type="entry name" value="DAGAT"/>
    <property type="match status" value="1"/>
</dbReference>
<gene>
    <name evidence="5" type="ORF">M569_02985</name>
</gene>
<accession>S8D2Y8</accession>
<dbReference type="SUPFAM" id="SSF53474">
    <property type="entry name" value="alpha/beta-Hydrolases"/>
    <property type="match status" value="1"/>
</dbReference>
<dbReference type="CDD" id="cd07987">
    <property type="entry name" value="LPLAT_MGAT-like"/>
    <property type="match status" value="1"/>
</dbReference>
<keyword evidence="3" id="KW-0012">Acyltransferase</keyword>
<dbReference type="PANTHER" id="PTHR22753:SF24">
    <property type="entry name" value="ESTERASE_LIPASE_THIOESTERASE FAMILY PROTEIN"/>
    <property type="match status" value="1"/>
</dbReference>
<evidence type="ECO:0000256" key="3">
    <source>
        <dbReference type="ARBA" id="ARBA00023315"/>
    </source>
</evidence>
<dbReference type="InterPro" id="IPR022742">
    <property type="entry name" value="Hydrolase_4"/>
</dbReference>
<dbReference type="EMBL" id="AUSU01001117">
    <property type="protein sequence ID" value="EPS71771.1"/>
    <property type="molecule type" value="Genomic_DNA"/>
</dbReference>
<organism evidence="5 6">
    <name type="scientific">Genlisea aurea</name>
    <dbReference type="NCBI Taxonomy" id="192259"/>
    <lineage>
        <taxon>Eukaryota</taxon>
        <taxon>Viridiplantae</taxon>
        <taxon>Streptophyta</taxon>
        <taxon>Embryophyta</taxon>
        <taxon>Tracheophyta</taxon>
        <taxon>Spermatophyta</taxon>
        <taxon>Magnoliopsida</taxon>
        <taxon>eudicotyledons</taxon>
        <taxon>Gunneridae</taxon>
        <taxon>Pentapetalae</taxon>
        <taxon>asterids</taxon>
        <taxon>lamiids</taxon>
        <taxon>Lamiales</taxon>
        <taxon>Lentibulariaceae</taxon>
        <taxon>Genlisea</taxon>
    </lineage>
</organism>
<dbReference type="AlphaFoldDB" id="S8D2Y8"/>
<feature type="non-terminal residue" evidence="5">
    <location>
        <position position="1"/>
    </location>
</feature>
<dbReference type="PANTHER" id="PTHR22753">
    <property type="entry name" value="TRANSMEMBRANE PROTEIN 68"/>
    <property type="match status" value="1"/>
</dbReference>
<dbReference type="GO" id="GO:0004144">
    <property type="term" value="F:diacylglycerol O-acyltransferase activity"/>
    <property type="evidence" value="ECO:0007669"/>
    <property type="project" value="UniProtKB-ARBA"/>
</dbReference>
<proteinExistence type="inferred from homology"/>
<evidence type="ECO:0000256" key="2">
    <source>
        <dbReference type="ARBA" id="ARBA00022679"/>
    </source>
</evidence>
<dbReference type="Gene3D" id="3.40.50.1820">
    <property type="entry name" value="alpha/beta hydrolase"/>
    <property type="match status" value="1"/>
</dbReference>
<keyword evidence="2" id="KW-0808">Transferase</keyword>
<dbReference type="InterPro" id="IPR029058">
    <property type="entry name" value="AB_hydrolase_fold"/>
</dbReference>
<feature type="domain" description="Serine aminopeptidase S33" evidence="4">
    <location>
        <begin position="84"/>
        <end position="287"/>
    </location>
</feature>
<evidence type="ECO:0000259" key="4">
    <source>
        <dbReference type="Pfam" id="PF12146"/>
    </source>
</evidence>
<keyword evidence="6" id="KW-1185">Reference proteome</keyword>
<reference evidence="5 6" key="1">
    <citation type="journal article" date="2013" name="BMC Genomics">
        <title>The miniature genome of a carnivorous plant Genlisea aurea contains a low number of genes and short non-coding sequences.</title>
        <authorList>
            <person name="Leushkin E.V."/>
            <person name="Sutormin R.A."/>
            <person name="Nabieva E.R."/>
            <person name="Penin A.A."/>
            <person name="Kondrashov A.S."/>
            <person name="Logacheva M.D."/>
        </authorList>
    </citation>
    <scope>NUCLEOTIDE SEQUENCE [LARGE SCALE GENOMIC DNA]</scope>
</reference>
<evidence type="ECO:0000256" key="1">
    <source>
        <dbReference type="ARBA" id="ARBA00005420"/>
    </source>
</evidence>
<evidence type="ECO:0000313" key="5">
    <source>
        <dbReference type="EMBL" id="EPS71771.1"/>
    </source>
</evidence>
<protein>
    <recommendedName>
        <fullName evidence="4">Serine aminopeptidase S33 domain-containing protein</fullName>
    </recommendedName>
</protein>
<name>S8D2Y8_9LAMI</name>
<comment type="caution">
    <text evidence="5">The sequence shown here is derived from an EMBL/GenBank/DDBJ whole genome shotgun (WGS) entry which is preliminary data.</text>
</comment>